<feature type="domain" description="AAA+ ATPase" evidence="1">
    <location>
        <begin position="263"/>
        <end position="382"/>
    </location>
</feature>
<dbReference type="EMBL" id="LLXX01000022">
    <property type="protein sequence ID" value="KRR13022.1"/>
    <property type="molecule type" value="Genomic_DNA"/>
</dbReference>
<comment type="caution">
    <text evidence="2">The sequence shown here is derived from an EMBL/GenBank/DDBJ whole genome shotgun (WGS) entry which is preliminary data.</text>
</comment>
<name>A0A0R3M0K0_9BRAD</name>
<dbReference type="Proteomes" id="UP000051913">
    <property type="component" value="Unassembled WGS sequence"/>
</dbReference>
<organism evidence="2 3">
    <name type="scientific">Bradyrhizobium valentinum</name>
    <dbReference type="NCBI Taxonomy" id="1518501"/>
    <lineage>
        <taxon>Bacteria</taxon>
        <taxon>Pseudomonadati</taxon>
        <taxon>Pseudomonadota</taxon>
        <taxon>Alphaproteobacteria</taxon>
        <taxon>Hyphomicrobiales</taxon>
        <taxon>Nitrobacteraceae</taxon>
        <taxon>Bradyrhizobium</taxon>
    </lineage>
</organism>
<proteinExistence type="predicted"/>
<gene>
    <name evidence="2" type="ORF">CP49_38685</name>
</gene>
<evidence type="ECO:0000313" key="3">
    <source>
        <dbReference type="Proteomes" id="UP000051913"/>
    </source>
</evidence>
<dbReference type="SMART" id="SM00382">
    <property type="entry name" value="AAA"/>
    <property type="match status" value="1"/>
</dbReference>
<protein>
    <recommendedName>
        <fullName evidence="1">AAA+ ATPase domain-containing protein</fullName>
    </recommendedName>
</protein>
<dbReference type="InterPro" id="IPR027417">
    <property type="entry name" value="P-loop_NTPase"/>
</dbReference>
<accession>A0A0R3M0K0</accession>
<dbReference type="STRING" id="1518501.CQ10_12210"/>
<reference evidence="2 3" key="1">
    <citation type="submission" date="2014-03" db="EMBL/GenBank/DDBJ databases">
        <title>Bradyrhizobium valentinum sp. nov., isolated from effective nodules of Lupinus mariae-josephae, a lupine endemic of basic-lime soils in Eastern Spain.</title>
        <authorList>
            <person name="Duran D."/>
            <person name="Rey L."/>
            <person name="Navarro A."/>
            <person name="Busquets A."/>
            <person name="Imperial J."/>
            <person name="Ruiz-Argueso T."/>
        </authorList>
    </citation>
    <scope>NUCLEOTIDE SEQUENCE [LARGE SCALE GENOMIC DNA]</scope>
    <source>
        <strain evidence="2 3">LmjM3</strain>
    </source>
</reference>
<keyword evidence="3" id="KW-1185">Reference proteome</keyword>
<sequence length="1690" mass="190360">MSTQRADFGEHLDDVILRGPRADGTEASLHLQAKKTLTFTKSDDEWKSVVLAAWRSASGSDYHLAKDRLGVVIGTYSSQADKHYQSVLTWAAESADAANFVERIEKRDYSHEAKRAFVANVRDILTEHLQRPATDDEVWHLLRGFVILHFDFQNQASRDEVLAIELLGRVVNSSWVEAARGWDHLIAKAGSLIPAGGGATRETILLSLQAEGITSSPAKRFAADIAALERESRRAAADIKDSIQGLKLHRADAYERVKDALGEGRFIQIDGEPGCGKSALLKRFVQESESIGPVFLLKDSRIHPRGWSNYASTIGISDDIATLLREFARAGESILFIDGIDKISDSSAQLTVNDILRAIVATPDLSGWRVLVTIREQNLKHLETWLDPDVLKALPIKTVSVGSLNDEELSFVAAAFPRLQPILGSDLGTDVILQRPFFLETILQLGEGGATSSLPATEVELLGLWWRLGAGDQFAFAKAQRRRNALLQLAERVASAPGSAPSVRDLDEDALAELIESDVVRQHKYGHSVEFAHDIYEEWALTQLLIGETDVVGFLQKNKEPDTLIRPMQLLAAIHLETNGTIERWEALYDVTGSDTLRSVWRRAVITAPLHSVRATELLGRLAAFLQDSDGARLRRLMLAVRTSEVVPNPLFLDETLTPHVEAGDRAKFAMLLARPKSRTWIRFLNWFIPIAPSLSPTFIPELVKIFQPWQTQFSGMNVRHCRAIGLLSYGWLKEIENARHPARFEHYRKPFGVDIDDDDLEKDVRHLFLSSVGDIKTEAAEYLKATSERDNRHIFRRDIVENCIEYAKHLPAELVDFILASFLQHPRDRKKRRSFDSISDHEVRELGLQDSSAFYPASPIRLPFLVLLRWHKAEGLRLVRSLCNFAMDVWRWSCSWRRRGEGTLTPVPISVEFPWGKQDFWGTQQTYLWFRGTWGNHACESALMALEQWALEELDKGVEFNTIFKEVIEANESVAVLGIGLSLALAAPDKRALDALPLLTCPALWSWDIARCVHDIGSPPNEIGNWLQYRPQLQAVRDLNRKSHRKQDIRNLVPYVLLSGQQEAIDRYTMEVRSFPERLPVSFKEELDEPDHIAALTKQMKNFADQGDPQYWKMQETDDGRVAFFSDPPSRQEDEFKELTANHAKLNEHTSLAIWANKTLEDGVLDQRFTIDAAVLLAKAIDFPEIFDDRSNENISARQAMSAVSGVAFVVAAHASAEQLDDSLLSWVLDVLQRAATGPEADDTVGVRASLLLMHPAVFAAHGFSHLLARGLAEDVSVEALLNLAVDAMSGVQAAVFSGAKAYAAARPEVIWALMRLGLKLCICHEDDGPEPYSIAWDAREAERNLALVAEAASSIGGKRFDALPVPPEPWVKGVGAPRRSSREKKGYVRNPVWFYHHDAEKTVLQLPIEAFLSDARKPEFLRLVGQLVDAMVQEMHPPFAEHGRDRSERTPFEWIYGFSYWCGRVGARLTVSEFREAVIDRAIRADSETALMILQSALRSYMVFALLPEQPLADEKIQFWSEITEWMFALSEWRHQRRDHLDREFEATAFSLLFCAQNDFAPLICGLETSWPHFPKFISHFERVVREFGRNANLYYAVMTFFKRGGFAPLPDPGFEWLRDIVLLHKDDPEFWERNGEDTVELLKRVLSEKGDRLSGDDRTRLIAMLDTLVDGGVRGAGFVQQELSRSS</sequence>
<dbReference type="Gene3D" id="3.40.50.300">
    <property type="entry name" value="P-loop containing nucleotide triphosphate hydrolases"/>
    <property type="match status" value="1"/>
</dbReference>
<dbReference type="SUPFAM" id="SSF52540">
    <property type="entry name" value="P-loop containing nucleoside triphosphate hydrolases"/>
    <property type="match status" value="1"/>
</dbReference>
<evidence type="ECO:0000259" key="1">
    <source>
        <dbReference type="SMART" id="SM00382"/>
    </source>
</evidence>
<evidence type="ECO:0000313" key="2">
    <source>
        <dbReference type="EMBL" id="KRR13022.1"/>
    </source>
</evidence>
<dbReference type="InterPro" id="IPR003593">
    <property type="entry name" value="AAA+_ATPase"/>
</dbReference>